<sequence length="410" mass="46598">MMVFLYHRAVGFVRGDLCVKCRGGRYLCGLSYCPLLVRQAAAPFRQPPPKELYGSSPPSVFVGRMGYPKVRLYPSSPPEVGDTTPYENPGEWLHMSLERFLAMRLSLYRGAVVLRVEDAARPPRLLQDVQLLALSQRPVEVYLQFRKPPRGVHFSEYSPPMGPSAPAERVEVEGTPALPRAAEKAYSDVDLKAAEAVVELYRHGLEVAYISRALSVGALGGRRRRLVPTRWAITAVDKIISDHLVEKVKDYPEVDGYYLYARRTVGNLFIAILAPSKWAYEWGEAFEPRTVWNPGGSVEMELDYELYGGRRDYPEIGGCYYAARLATAEALMRMRRQAAAILWREVYTGFTTPTGVWWVRENVRAMFKDEPARFDTLEEALEAASYLLKIPMERWLTMSRIVHLLKNRLV</sequence>
<evidence type="ECO:0000259" key="3">
    <source>
        <dbReference type="Pfam" id="PF04895"/>
    </source>
</evidence>
<feature type="domain" description="Archaeal Nre C-terminal" evidence="3">
    <location>
        <begin position="306"/>
        <end position="406"/>
    </location>
</feature>
<gene>
    <name evidence="4" type="ORF">HC235_03505</name>
</gene>
<dbReference type="OMA" id="EIYPGFN"/>
<comment type="caution">
    <text evidence="1">Lacks conserved residue(s) required for the propagation of feature annotation.</text>
</comment>
<evidence type="ECO:0000313" key="4">
    <source>
        <dbReference type="EMBL" id="NYR15036.1"/>
    </source>
</evidence>
<dbReference type="Pfam" id="PF04894">
    <property type="entry name" value="Nre_N"/>
    <property type="match status" value="1"/>
</dbReference>
<dbReference type="Pfam" id="PF04895">
    <property type="entry name" value="Nre_C"/>
    <property type="match status" value="1"/>
</dbReference>
<comment type="similarity">
    <text evidence="1">Belongs to the Nre family.</text>
</comment>
<organism evidence="4 5">
    <name type="scientific">Pyrobaculum arsenaticum</name>
    <dbReference type="NCBI Taxonomy" id="121277"/>
    <lineage>
        <taxon>Archaea</taxon>
        <taxon>Thermoproteota</taxon>
        <taxon>Thermoprotei</taxon>
        <taxon>Thermoproteales</taxon>
        <taxon>Thermoproteaceae</taxon>
        <taxon>Pyrobaculum</taxon>
    </lineage>
</organism>
<proteinExistence type="inferred from homology"/>
<keyword evidence="1" id="KW-0227">DNA damage</keyword>
<feature type="domain" description="Archaeal Nre N-terminal" evidence="2">
    <location>
        <begin position="27"/>
        <end position="293"/>
    </location>
</feature>
<dbReference type="InterPro" id="IPR006978">
    <property type="entry name" value="Nre_N"/>
</dbReference>
<comment type="function">
    <text evidence="1">Involved in DNA damage repair.</text>
</comment>
<dbReference type="HAMAP" id="MF_02096">
    <property type="entry name" value="Nre"/>
    <property type="match status" value="1"/>
</dbReference>
<dbReference type="InterPro" id="IPR033167">
    <property type="entry name" value="Nre"/>
</dbReference>
<keyword evidence="1" id="KW-0234">DNA repair</keyword>
<reference evidence="4 5" key="1">
    <citation type="journal article" date="2020" name="Nat. Commun.">
        <title>The structures of two archaeal type IV pili illuminate evolutionary relationships.</title>
        <authorList>
            <person name="Wang F."/>
            <person name="Baquero D.P."/>
            <person name="Su Z."/>
            <person name="Beltran L.C."/>
            <person name="Prangishvili D."/>
            <person name="Krupovic M."/>
            <person name="Egelman E.H."/>
        </authorList>
    </citation>
    <scope>NUCLEOTIDE SEQUENCE [LARGE SCALE GENOMIC DNA]</scope>
    <source>
        <strain evidence="4 5">2GA</strain>
    </source>
</reference>
<name>A0A7L4PAY9_9CREN</name>
<accession>A0A7L4PAY9</accession>
<dbReference type="Proteomes" id="UP000554766">
    <property type="component" value="Unassembled WGS sequence"/>
</dbReference>
<dbReference type="GO" id="GO:0006281">
    <property type="term" value="P:DNA repair"/>
    <property type="evidence" value="ECO:0007669"/>
    <property type="project" value="UniProtKB-UniRule"/>
</dbReference>
<dbReference type="PANTHER" id="PTHR38136:SF2">
    <property type="entry name" value="DNA REPAIR PROTEIN"/>
    <property type="match status" value="1"/>
</dbReference>
<keyword evidence="5" id="KW-1185">Reference proteome</keyword>
<evidence type="ECO:0000259" key="2">
    <source>
        <dbReference type="Pfam" id="PF04894"/>
    </source>
</evidence>
<dbReference type="GeneID" id="5054362"/>
<evidence type="ECO:0000256" key="1">
    <source>
        <dbReference type="HAMAP-Rule" id="MF_02096"/>
    </source>
</evidence>
<dbReference type="InterPro" id="IPR006979">
    <property type="entry name" value="Nre_C"/>
</dbReference>
<dbReference type="AlphaFoldDB" id="A0A7L4PAY9"/>
<evidence type="ECO:0000313" key="5">
    <source>
        <dbReference type="Proteomes" id="UP000554766"/>
    </source>
</evidence>
<dbReference type="PANTHER" id="PTHR38136">
    <property type="entry name" value="DNA REPAIR PROTEIN"/>
    <property type="match status" value="1"/>
</dbReference>
<protein>
    <recommendedName>
        <fullName evidence="1">DNA repair protein</fullName>
    </recommendedName>
</protein>
<comment type="caution">
    <text evidence="4">The sequence shown here is derived from an EMBL/GenBank/DDBJ whole genome shotgun (WGS) entry which is preliminary data.</text>
</comment>
<dbReference type="EMBL" id="JAAVJF010000001">
    <property type="protein sequence ID" value="NYR15036.1"/>
    <property type="molecule type" value="Genomic_DNA"/>
</dbReference>
<dbReference type="RefSeq" id="WP_011899903.1">
    <property type="nucleotide sequence ID" value="NZ_JAAVJF010000001.1"/>
</dbReference>